<dbReference type="InterPro" id="IPR043128">
    <property type="entry name" value="Rev_trsase/Diguanyl_cyclase"/>
</dbReference>
<keyword evidence="3" id="KW-0548">Nucleotidyltransferase</keyword>
<dbReference type="Pfam" id="PF08284">
    <property type="entry name" value="RVP_2"/>
    <property type="match status" value="1"/>
</dbReference>
<comment type="caution">
    <text evidence="3">The sequence shown here is derived from an EMBL/GenBank/DDBJ whole genome shotgun (WGS) entry which is preliminary data.</text>
</comment>
<evidence type="ECO:0000256" key="1">
    <source>
        <dbReference type="SAM" id="MobiDB-lite"/>
    </source>
</evidence>
<dbReference type="GO" id="GO:0003964">
    <property type="term" value="F:RNA-directed DNA polymerase activity"/>
    <property type="evidence" value="ECO:0007669"/>
    <property type="project" value="UniProtKB-KW"/>
</dbReference>
<name>A0ABQ5BHP9_9ASTR</name>
<evidence type="ECO:0000313" key="4">
    <source>
        <dbReference type="Proteomes" id="UP001151760"/>
    </source>
</evidence>
<dbReference type="InterPro" id="IPR053134">
    <property type="entry name" value="RNA-dir_DNA_polymerase"/>
</dbReference>
<dbReference type="PANTHER" id="PTHR24559">
    <property type="entry name" value="TRANSPOSON TY3-I GAG-POL POLYPROTEIN"/>
    <property type="match status" value="1"/>
</dbReference>
<dbReference type="Proteomes" id="UP001151760">
    <property type="component" value="Unassembled WGS sequence"/>
</dbReference>
<dbReference type="InterPro" id="IPR043502">
    <property type="entry name" value="DNA/RNA_pol_sf"/>
</dbReference>
<organism evidence="3 4">
    <name type="scientific">Tanacetum coccineum</name>
    <dbReference type="NCBI Taxonomy" id="301880"/>
    <lineage>
        <taxon>Eukaryota</taxon>
        <taxon>Viridiplantae</taxon>
        <taxon>Streptophyta</taxon>
        <taxon>Embryophyta</taxon>
        <taxon>Tracheophyta</taxon>
        <taxon>Spermatophyta</taxon>
        <taxon>Magnoliopsida</taxon>
        <taxon>eudicotyledons</taxon>
        <taxon>Gunneridae</taxon>
        <taxon>Pentapetalae</taxon>
        <taxon>asterids</taxon>
        <taxon>campanulids</taxon>
        <taxon>Asterales</taxon>
        <taxon>Asteraceae</taxon>
        <taxon>Asteroideae</taxon>
        <taxon>Anthemideae</taxon>
        <taxon>Anthemidinae</taxon>
        <taxon>Tanacetum</taxon>
    </lineage>
</organism>
<dbReference type="SUPFAM" id="SSF56672">
    <property type="entry name" value="DNA/RNA polymerases"/>
    <property type="match status" value="1"/>
</dbReference>
<feature type="region of interest" description="Disordered" evidence="1">
    <location>
        <begin position="500"/>
        <end position="533"/>
    </location>
</feature>
<feature type="domain" description="Reverse transcriptase" evidence="2">
    <location>
        <begin position="390"/>
        <end position="461"/>
    </location>
</feature>
<dbReference type="InterPro" id="IPR000477">
    <property type="entry name" value="RT_dom"/>
</dbReference>
<evidence type="ECO:0000313" key="3">
    <source>
        <dbReference type="EMBL" id="GJT13156.1"/>
    </source>
</evidence>
<keyword evidence="4" id="KW-1185">Reference proteome</keyword>
<evidence type="ECO:0000259" key="2">
    <source>
        <dbReference type="Pfam" id="PF00078"/>
    </source>
</evidence>
<dbReference type="EMBL" id="BQNB010013206">
    <property type="protein sequence ID" value="GJT13156.1"/>
    <property type="molecule type" value="Genomic_DNA"/>
</dbReference>
<dbReference type="PANTHER" id="PTHR24559:SF444">
    <property type="entry name" value="REVERSE TRANSCRIPTASE DOMAIN-CONTAINING PROTEIN"/>
    <property type="match status" value="1"/>
</dbReference>
<keyword evidence="3" id="KW-0695">RNA-directed DNA polymerase</keyword>
<accession>A0ABQ5BHP9</accession>
<protein>
    <submittedName>
        <fullName evidence="3">Reverse transcriptase domain-containing protein</fullName>
    </submittedName>
</protein>
<dbReference type="Pfam" id="PF00078">
    <property type="entry name" value="RVT_1"/>
    <property type="match status" value="1"/>
</dbReference>
<dbReference type="Gene3D" id="3.30.70.270">
    <property type="match status" value="1"/>
</dbReference>
<keyword evidence="3" id="KW-0808">Transferase</keyword>
<reference evidence="3" key="2">
    <citation type="submission" date="2022-01" db="EMBL/GenBank/DDBJ databases">
        <authorList>
            <person name="Yamashiro T."/>
            <person name="Shiraishi A."/>
            <person name="Satake H."/>
            <person name="Nakayama K."/>
        </authorList>
    </citation>
    <scope>NUCLEOTIDE SEQUENCE</scope>
</reference>
<dbReference type="Gene3D" id="3.10.10.10">
    <property type="entry name" value="HIV Type 1 Reverse Transcriptase, subunit A, domain 1"/>
    <property type="match status" value="1"/>
</dbReference>
<sequence>MGVWGSTRLLDDHCPTIAEPLTRHFRLWSRVNQGNVGNQNGNLVNENVQENVRNVFVNGKQGMDMSGCSIDQKVKYSAGSFVSVLSLSEMKMLETEMWNHVMVGAGHAAYTDRFHELARLVPHLVTLESRKIERYVYGLAPQIVGFGVDQAAYEPKDYADLVAVLCRFLVPDQMRTGNFLLTNANMLEENTGAWPSVHLKLLHAPDRASVAHASCYRQVILLRLYELCPRNVNPVNCRETNKACSWMMLAMNVVEWKQGSSKLGVGHSCWEQRRADYSFVSTTFIPLLVIEPSDLGLSYEIEITSGQLVEINKVIKGYKLEIKGYVFGIDLIPFGHGSFDVIICMDWLSNHKAERIRHEKVVRIPLLDGKVNSRNSRTKVSFDQAHRLGEHRIDDLFDQLQGSQYFFKIDLRSGYHQLRVHEDDIPKTAFRTRYGHFEFTVMPFGLTNAPAVFMDLMNRGEEQKNSFQTLKGKLCDAPVLALPDGLGDFVQKWMSFKKTGKPSNMTKRAWNGKRLSSKSRPAKSPKCPKSEQY</sequence>
<dbReference type="CDD" id="cd01647">
    <property type="entry name" value="RT_LTR"/>
    <property type="match status" value="1"/>
</dbReference>
<gene>
    <name evidence="3" type="ORF">Tco_0860198</name>
</gene>
<proteinExistence type="predicted"/>
<reference evidence="3" key="1">
    <citation type="journal article" date="2022" name="Int. J. Mol. Sci.">
        <title>Draft Genome of Tanacetum Coccineum: Genomic Comparison of Closely Related Tanacetum-Family Plants.</title>
        <authorList>
            <person name="Yamashiro T."/>
            <person name="Shiraishi A."/>
            <person name="Nakayama K."/>
            <person name="Satake H."/>
        </authorList>
    </citation>
    <scope>NUCLEOTIDE SEQUENCE</scope>
</reference>